<keyword evidence="5" id="KW-1185">Reference proteome</keyword>
<dbReference type="Pfam" id="PF01399">
    <property type="entry name" value="PCI"/>
    <property type="match status" value="1"/>
</dbReference>
<dbReference type="InterPro" id="IPR036390">
    <property type="entry name" value="WH_DNA-bd_sf"/>
</dbReference>
<dbReference type="InParanoid" id="A9V0G6"/>
<dbReference type="InterPro" id="IPR054179">
    <property type="entry name" value="PSD13_N"/>
</dbReference>
<gene>
    <name evidence="4" type="ORF">MONBRDRAFT_32580</name>
</gene>
<evidence type="ECO:0000313" key="5">
    <source>
        <dbReference type="Proteomes" id="UP000001357"/>
    </source>
</evidence>
<dbReference type="GO" id="GO:0005198">
    <property type="term" value="F:structural molecule activity"/>
    <property type="evidence" value="ECO:0000318"/>
    <property type="project" value="GO_Central"/>
</dbReference>
<dbReference type="GO" id="GO:0005829">
    <property type="term" value="C:cytosol"/>
    <property type="evidence" value="ECO:0000318"/>
    <property type="project" value="GO_Central"/>
</dbReference>
<dbReference type="PANTHER" id="PTHR10539">
    <property type="entry name" value="26S PROTEASOME NON-ATPASE REGULATORY SUBUNIT 13"/>
    <property type="match status" value="1"/>
</dbReference>
<evidence type="ECO:0000256" key="1">
    <source>
        <dbReference type="ARBA" id="ARBA00006207"/>
    </source>
</evidence>
<dbReference type="GeneID" id="5891379"/>
<dbReference type="GO" id="GO:0006511">
    <property type="term" value="P:ubiquitin-dependent protein catabolic process"/>
    <property type="evidence" value="ECO:0000318"/>
    <property type="project" value="GO_Central"/>
</dbReference>
<dbReference type="OMA" id="SFEDYWE"/>
<name>A9V0G6_MONBE</name>
<proteinExistence type="inferred from homology"/>
<feature type="domain" description="PCI" evidence="3">
    <location>
        <begin position="166"/>
        <end position="336"/>
    </location>
</feature>
<dbReference type="KEGG" id="mbr:MONBRDRAFT_32580"/>
<dbReference type="STRING" id="81824.A9V0G6"/>
<sequence length="375" mass="42213">MAAAYLESQIAKHAGETAELWQEVETLYTRKLWHQLTQKLLEMVQQPMFADDGLVQLYEQFISDFASKINQVSYVHLCLVVATQIETPEQALEFLGNIKNQVTADTAATVLVQAAIAELHLRLNHESECQAQLREAEKLLDQLDGVTEMHGSYYRVAAEYHKHKANFAEFYINALRFLGCTDINTLPVEDQVQRAFDLSLAALLGEGIYNFGELLSHDILNALRDTDKAWLVELLFAFNAGDLQKFEALDNHWKSSPDLAANTEVLGDKIRLLALMELVFKSPPHMRDLKFDTIAQAANVTEEAVERLVMRAMALGLVRGAIDQVEGLAKLNWVQPRVLDLQQVGALADRFATWCEAVNEASQQMELQAPELFVQ</sequence>
<dbReference type="RefSeq" id="XP_001746257.1">
    <property type="nucleotide sequence ID" value="XM_001746205.1"/>
</dbReference>
<dbReference type="InterPro" id="IPR000717">
    <property type="entry name" value="PCI_dom"/>
</dbReference>
<dbReference type="Pfam" id="PF22037">
    <property type="entry name" value="PSD13_N"/>
    <property type="match status" value="1"/>
</dbReference>
<dbReference type="PROSITE" id="PS50250">
    <property type="entry name" value="PCI"/>
    <property type="match status" value="1"/>
</dbReference>
<organism evidence="4 5">
    <name type="scientific">Monosiga brevicollis</name>
    <name type="common">Choanoflagellate</name>
    <dbReference type="NCBI Taxonomy" id="81824"/>
    <lineage>
        <taxon>Eukaryota</taxon>
        <taxon>Choanoflagellata</taxon>
        <taxon>Craspedida</taxon>
        <taxon>Salpingoecidae</taxon>
        <taxon>Monosiga</taxon>
    </lineage>
</organism>
<comment type="similarity">
    <text evidence="1">Belongs to the proteasome subunit S11 family.</text>
</comment>
<dbReference type="GO" id="GO:0008541">
    <property type="term" value="C:proteasome regulatory particle, lid subcomplex"/>
    <property type="evidence" value="ECO:0000318"/>
    <property type="project" value="GO_Central"/>
</dbReference>
<dbReference type="eggNOG" id="KOG2908">
    <property type="taxonomic scope" value="Eukaryota"/>
</dbReference>
<dbReference type="Proteomes" id="UP000001357">
    <property type="component" value="Unassembled WGS sequence"/>
</dbReference>
<accession>A9V0G6</accession>
<evidence type="ECO:0000259" key="3">
    <source>
        <dbReference type="PROSITE" id="PS50250"/>
    </source>
</evidence>
<dbReference type="FunCoup" id="A9V0G6">
    <property type="interactions" value="1608"/>
</dbReference>
<evidence type="ECO:0000256" key="2">
    <source>
        <dbReference type="ARBA" id="ARBA00022942"/>
    </source>
</evidence>
<dbReference type="AlphaFoldDB" id="A9V0G6"/>
<dbReference type="SUPFAM" id="SSF46785">
    <property type="entry name" value="Winged helix' DNA-binding domain"/>
    <property type="match status" value="1"/>
</dbReference>
<dbReference type="EMBL" id="CH991552">
    <property type="protein sequence ID" value="EDQ89152.1"/>
    <property type="molecule type" value="Genomic_DNA"/>
</dbReference>
<dbReference type="GO" id="GO:0005634">
    <property type="term" value="C:nucleus"/>
    <property type="evidence" value="ECO:0000318"/>
    <property type="project" value="GO_Central"/>
</dbReference>
<evidence type="ECO:0000313" key="4">
    <source>
        <dbReference type="EMBL" id="EDQ89152.1"/>
    </source>
</evidence>
<dbReference type="PANTHER" id="PTHR10539:SF0">
    <property type="entry name" value="26S PROTEASOME NON-ATPASE REGULATORY SUBUNIT 13"/>
    <property type="match status" value="1"/>
</dbReference>
<dbReference type="SMART" id="SM00088">
    <property type="entry name" value="PINT"/>
    <property type="match status" value="1"/>
</dbReference>
<dbReference type="InterPro" id="IPR035298">
    <property type="entry name" value="PSMD13"/>
</dbReference>
<reference evidence="4 5" key="1">
    <citation type="journal article" date="2008" name="Nature">
        <title>The genome of the choanoflagellate Monosiga brevicollis and the origin of metazoans.</title>
        <authorList>
            <consortium name="JGI Sequencing"/>
            <person name="King N."/>
            <person name="Westbrook M.J."/>
            <person name="Young S.L."/>
            <person name="Kuo A."/>
            <person name="Abedin M."/>
            <person name="Chapman J."/>
            <person name="Fairclough S."/>
            <person name="Hellsten U."/>
            <person name="Isogai Y."/>
            <person name="Letunic I."/>
            <person name="Marr M."/>
            <person name="Pincus D."/>
            <person name="Putnam N."/>
            <person name="Rokas A."/>
            <person name="Wright K.J."/>
            <person name="Zuzow R."/>
            <person name="Dirks W."/>
            <person name="Good M."/>
            <person name="Goodstein D."/>
            <person name="Lemons D."/>
            <person name="Li W."/>
            <person name="Lyons J.B."/>
            <person name="Morris A."/>
            <person name="Nichols S."/>
            <person name="Richter D.J."/>
            <person name="Salamov A."/>
            <person name="Bork P."/>
            <person name="Lim W.A."/>
            <person name="Manning G."/>
            <person name="Miller W.T."/>
            <person name="McGinnis W."/>
            <person name="Shapiro H."/>
            <person name="Tjian R."/>
            <person name="Grigoriev I.V."/>
            <person name="Rokhsar D."/>
        </authorList>
    </citation>
    <scope>NUCLEOTIDE SEQUENCE [LARGE SCALE GENOMIC DNA]</scope>
    <source>
        <strain evidence="5">MX1 / ATCC 50154</strain>
    </source>
</reference>
<keyword evidence="2" id="KW-0647">Proteasome</keyword>
<protein>
    <recommendedName>
        <fullName evidence="3">PCI domain-containing protein</fullName>
    </recommendedName>
</protein>